<dbReference type="AlphaFoldDB" id="A0A160VIY1"/>
<dbReference type="SUPFAM" id="SSF56935">
    <property type="entry name" value="Porins"/>
    <property type="match status" value="1"/>
</dbReference>
<protein>
    <submittedName>
        <fullName evidence="4">Putative outer membrane protein, probably involved in nutrient binding</fullName>
    </submittedName>
</protein>
<dbReference type="InterPro" id="IPR036942">
    <property type="entry name" value="Beta-barrel_TonB_sf"/>
</dbReference>
<reference evidence="4" key="1">
    <citation type="submission" date="2015-10" db="EMBL/GenBank/DDBJ databases">
        <authorList>
            <person name="Gilbert D.G."/>
        </authorList>
    </citation>
    <scope>NUCLEOTIDE SEQUENCE</scope>
</reference>
<evidence type="ECO:0000256" key="3">
    <source>
        <dbReference type="ARBA" id="ARBA00023237"/>
    </source>
</evidence>
<dbReference type="InterPro" id="IPR008969">
    <property type="entry name" value="CarboxyPept-like_regulatory"/>
</dbReference>
<comment type="subcellular location">
    <subcellularLocation>
        <location evidence="1">Cell outer membrane</location>
    </subcellularLocation>
</comment>
<dbReference type="SUPFAM" id="SSF49464">
    <property type="entry name" value="Carboxypeptidase regulatory domain-like"/>
    <property type="match status" value="1"/>
</dbReference>
<keyword evidence="3" id="KW-0998">Cell outer membrane</keyword>
<dbReference type="EMBL" id="FAXC01000503">
    <property type="protein sequence ID" value="CUV10805.1"/>
    <property type="molecule type" value="Genomic_DNA"/>
</dbReference>
<dbReference type="Gene3D" id="2.60.40.1120">
    <property type="entry name" value="Carboxypeptidase-like, regulatory domain"/>
    <property type="match status" value="1"/>
</dbReference>
<proteinExistence type="predicted"/>
<keyword evidence="2" id="KW-0472">Membrane</keyword>
<dbReference type="Pfam" id="PF13620">
    <property type="entry name" value="CarboxypepD_reg"/>
    <property type="match status" value="1"/>
</dbReference>
<dbReference type="Gene3D" id="2.170.130.10">
    <property type="entry name" value="TonB-dependent receptor, plug domain"/>
    <property type="match status" value="1"/>
</dbReference>
<organism evidence="4">
    <name type="scientific">hydrothermal vent metagenome</name>
    <dbReference type="NCBI Taxonomy" id="652676"/>
    <lineage>
        <taxon>unclassified sequences</taxon>
        <taxon>metagenomes</taxon>
        <taxon>ecological metagenomes</taxon>
    </lineage>
</organism>
<accession>A0A160VIY1</accession>
<name>A0A160VIY1_9ZZZZ</name>
<dbReference type="Gene3D" id="2.40.170.20">
    <property type="entry name" value="TonB-dependent receptor, beta-barrel domain"/>
    <property type="match status" value="1"/>
</dbReference>
<dbReference type="InterPro" id="IPR037066">
    <property type="entry name" value="Plug_dom_sf"/>
</dbReference>
<evidence type="ECO:0000313" key="4">
    <source>
        <dbReference type="EMBL" id="CUV10805.1"/>
    </source>
</evidence>
<dbReference type="GO" id="GO:0009279">
    <property type="term" value="C:cell outer membrane"/>
    <property type="evidence" value="ECO:0007669"/>
    <property type="project" value="UniProtKB-SubCell"/>
</dbReference>
<evidence type="ECO:0000256" key="2">
    <source>
        <dbReference type="ARBA" id="ARBA00023136"/>
    </source>
</evidence>
<gene>
    <name evidence="4" type="ORF">MGWOODY_Mmi2483</name>
</gene>
<evidence type="ECO:0000256" key="1">
    <source>
        <dbReference type="ARBA" id="ARBA00004442"/>
    </source>
</evidence>
<sequence>MLLFYKRSFHYLAFFFVSLFMLSSLYAGTDGTIRGQVTDIEGEPLPGAQVFIGEISLGAVADVNGNYLILNIPIGTYDVTVMMMGYQKQTIQGVEVIMDQTLWLNFAIPVEAYKGDEVQVVGEKKLVEKGTTSKKITIHSEAISTLPIRDINELYTLQSGVVKVESRNQGIPDHEERGLEEIHVRGGRTGEIAYMMDGMYIRNPIYGGIGTGTRLNFLAVKEFDWQPGGFNAEYGDAMAAVSNWHTKSGGKNYTYHLKYESSALGAALGSTYDKLRGFNDLNFGLGGPLLIEGLTFWFSAQITDKKSYRVYKFDDIIYEPLPNQNAENYLEVLNRNKSNLVQPWDLTPGYRGFGFDNTADIFTKLTYKATNRLRFSGSYWQVAAHRKGFNPRYLYWDQGKSELFRDTYRINMEINHSLSSNTFYTIRAARFIQDQFIGVRWNDNDNDGFPNWFEWRHPAGSYSDISDPDNPYIVPYTISELGDTIYYTMVDSRSGWYYGAEPGLYNWESAEEFTDLNGNGIWDAGEPWTEISGPHYNDGQWDGPELVFSLIERDGSYWLAPQMYEDYQPFLDYRHKQLEIFQDPALNPQANPLGGRTPFLGTNYTGHPYDPNYYMPTIFGGYAWNEGMAFGGHDNYYSESRVETNEFRIDLTSQLSDAYKIRFGFDYRTHKLNFYEIKAPWLGEAAFTQTFAEYWEDTGPDGLMPIDEEYENPDFGEGNGRWEAGEKFTDSNKNGKWDDYREPEEFSAYIQNTFEVPWMVINAGIRVDMVNYNTQLWADTLGHFSPGKPFYYADQNNNNSWDIGEDVGSNPGFANQKVIFTDSKWFYKISPRIGISHVITDQATFTFNYGLYYQTPVYQNIFLNTNRLDDPEELFVEADGNIGNASMNAARSQEYQSGFNVQFNRYWAYSIMAWVKKMDQMSGYQNTRSGVYKYQIFANNDFASAKGIDFTLQNRGLNYSMMLQYTRSIATGNSEHDWAASGGLIVDAPSQEFLMPFDRPHDLTFSFYSRLPLGVTGGITAFYQSGYPYTPYIFNGRDPQIDYENKYAKRKSPFRMINISFFKGIKYQNQMVSLGLTVYNAFNIVNELDVYPLTGKADDPGEYYTNYIGLPDSQHDKSGSFYDQPWWFYNPREINFFIKIDFK</sequence>